<dbReference type="EMBL" id="LO017727">
    <property type="protein sequence ID" value="CRH07527.1"/>
    <property type="molecule type" value="Genomic_DNA"/>
</dbReference>
<reference evidence="2" key="1">
    <citation type="submission" date="2015-04" db="EMBL/GenBank/DDBJ databases">
        <authorList>
            <person name="Syromyatnikov M.Y."/>
            <person name="Popov V.N."/>
        </authorList>
    </citation>
    <scope>NUCLEOTIDE SEQUENCE</scope>
    <source>
        <strain evidence="2">MO-1</strain>
    </source>
</reference>
<accession>A0A1S7LN35</accession>
<dbReference type="InterPro" id="IPR032820">
    <property type="entry name" value="ATPase_put"/>
</dbReference>
<organism evidence="2">
    <name type="scientific">Magnetococcus massalia (strain MO-1)</name>
    <dbReference type="NCBI Taxonomy" id="451514"/>
    <lineage>
        <taxon>Bacteria</taxon>
        <taxon>Pseudomonadati</taxon>
        <taxon>Pseudomonadota</taxon>
        <taxon>Magnetococcia</taxon>
        <taxon>Magnetococcales</taxon>
        <taxon>Magnetococcaceae</taxon>
        <taxon>Magnetococcus</taxon>
    </lineage>
</organism>
<sequence length="70" mass="7688">MGFGLRIGMEIFSAVLVGSAIGYLLDYWLGTKPWLMVLFVIFGFIAGFRNIYRAVAEDAKKSPPPPPPPS</sequence>
<protein>
    <recommendedName>
        <fullName evidence="3">ATP synthase protein I</fullName>
    </recommendedName>
</protein>
<dbReference type="AlphaFoldDB" id="A0A1S7LN35"/>
<keyword evidence="1" id="KW-1133">Transmembrane helix</keyword>
<keyword evidence="1" id="KW-0472">Membrane</keyword>
<feature type="transmembrane region" description="Helical" evidence="1">
    <location>
        <begin position="7"/>
        <end position="28"/>
    </location>
</feature>
<gene>
    <name evidence="2" type="ORF">MAGMO_3390</name>
</gene>
<keyword evidence="1" id="KW-0812">Transmembrane</keyword>
<evidence type="ECO:0000256" key="1">
    <source>
        <dbReference type="SAM" id="Phobius"/>
    </source>
</evidence>
<evidence type="ECO:0000313" key="2">
    <source>
        <dbReference type="EMBL" id="CRH07527.1"/>
    </source>
</evidence>
<proteinExistence type="predicted"/>
<dbReference type="Pfam" id="PF09527">
    <property type="entry name" value="ATPase_gene1"/>
    <property type="match status" value="1"/>
</dbReference>
<evidence type="ECO:0008006" key="3">
    <source>
        <dbReference type="Google" id="ProtNLM"/>
    </source>
</evidence>
<feature type="transmembrane region" description="Helical" evidence="1">
    <location>
        <begin position="34"/>
        <end position="52"/>
    </location>
</feature>
<name>A0A1S7LN35_MAGMO</name>